<reference evidence="3 4" key="1">
    <citation type="submission" date="2024-01" db="EMBL/GenBank/DDBJ databases">
        <title>The genomes of 5 underutilized Papilionoideae crops provide insights into root nodulation and disease resistanc.</title>
        <authorList>
            <person name="Jiang F."/>
        </authorList>
    </citation>
    <scope>NUCLEOTIDE SEQUENCE [LARGE SCALE GENOMIC DNA]</scope>
    <source>
        <strain evidence="3">JINMINGXINNONG_FW02</strain>
        <tissue evidence="3">Leaves</tissue>
    </source>
</reference>
<name>A0AAN9LDU8_PHACN</name>
<feature type="region of interest" description="Disordered" evidence="1">
    <location>
        <begin position="65"/>
        <end position="98"/>
    </location>
</feature>
<keyword evidence="4" id="KW-1185">Reference proteome</keyword>
<evidence type="ECO:0000313" key="4">
    <source>
        <dbReference type="Proteomes" id="UP001374584"/>
    </source>
</evidence>
<accession>A0AAN9LDU8</accession>
<comment type="caution">
    <text evidence="3">The sequence shown here is derived from an EMBL/GenBank/DDBJ whole genome shotgun (WGS) entry which is preliminary data.</text>
</comment>
<proteinExistence type="predicted"/>
<dbReference type="Proteomes" id="UP001374584">
    <property type="component" value="Unassembled WGS sequence"/>
</dbReference>
<feature type="region of interest" description="Disordered" evidence="1">
    <location>
        <begin position="297"/>
        <end position="344"/>
    </location>
</feature>
<protein>
    <recommendedName>
        <fullName evidence="2">GBF-interacting protein 1 N-terminal domain-containing protein</fullName>
    </recommendedName>
</protein>
<sequence>MNGGGEHVAAESAVPVAAEKVVRRVKEIVDCTEHEIYAVLEECDMDVNRAVEKLLSQDTFHEVKSKRERKKEGAFNSRTRGKNVGLSRGGKTSSGSDCSVVQSGLTHVTYNEHYKANGKGEGGSVCASASVMAPTTHDVMKNTKSDYFSTDNGRQSSMTRHYVSDSAQASSGPQPSTTGVKKGRLSMADIVRMGRTSSQDVVNNCNTSGVSACGNLESSLGLPCQNHFEQQGFHDEWPVIEHPIARNSQAPNMYASNSNGPLEHPSLHVTAICSHRNSDLDVAPVSWRDVASDHAVSEETESASISSKNTLLSSNNGLQSHSNSNFGNTLSPDRRSSYEHHEDVSSSASIFQRLSIGESKPKVPTFEDDPAVLIPIHLQALSADCSHLSFGTYNSGSNSASVVLTSNHLSKNGMEVKSAAVNDSSAQFLDASSVDYGDKQLGFDVPRGAAGDKNSDFLSSPKQWPVNRIIPQETLEHEHNFTASVSDPRFLKSHWVNTSQPLKQPGLRSGNHFNFPREQYADPNSIPGDLLAFLMSQSQPARQNNAVSFISNPVISMSKVSEPSAFSLPMRSALPQDPTVQSSTHFHQLLDKKGYHSLPSQQSFSGNTAYNPSPADMKYNLLQNRNEFLTNRLPPRAISRDAFGYGNLGSSVYGSESFLPNPSPSHMIPSSNFNETLSSQYSGGHNNLSSIHQHGSFSHWDYGSESRSSMILERAQPNFQGHPNQASLLQYASPGYSNLNHSQPRVFEDLQHPGGFQDLSSKQLHQFWQHKN</sequence>
<feature type="compositionally biased region" description="Polar residues" evidence="1">
    <location>
        <begin position="162"/>
        <end position="179"/>
    </location>
</feature>
<feature type="compositionally biased region" description="Basic and acidic residues" evidence="1">
    <location>
        <begin position="332"/>
        <end position="344"/>
    </location>
</feature>
<dbReference type="InterPro" id="IPR009060">
    <property type="entry name" value="UBA-like_sf"/>
</dbReference>
<feature type="region of interest" description="Disordered" evidence="1">
    <location>
        <begin position="162"/>
        <end position="183"/>
    </location>
</feature>
<dbReference type="PANTHER" id="PTHR46445:SF14">
    <property type="entry name" value="DUF1296 FAMILY PROTEIN"/>
    <property type="match status" value="1"/>
</dbReference>
<dbReference type="InterPro" id="IPR009719">
    <property type="entry name" value="GIP1_N"/>
</dbReference>
<evidence type="ECO:0000259" key="2">
    <source>
        <dbReference type="Pfam" id="PF06972"/>
    </source>
</evidence>
<feature type="compositionally biased region" description="Polar residues" evidence="1">
    <location>
        <begin position="302"/>
        <end position="331"/>
    </location>
</feature>
<organism evidence="3 4">
    <name type="scientific">Phaseolus coccineus</name>
    <name type="common">Scarlet runner bean</name>
    <name type="synonym">Phaseolus multiflorus</name>
    <dbReference type="NCBI Taxonomy" id="3886"/>
    <lineage>
        <taxon>Eukaryota</taxon>
        <taxon>Viridiplantae</taxon>
        <taxon>Streptophyta</taxon>
        <taxon>Embryophyta</taxon>
        <taxon>Tracheophyta</taxon>
        <taxon>Spermatophyta</taxon>
        <taxon>Magnoliopsida</taxon>
        <taxon>eudicotyledons</taxon>
        <taxon>Gunneridae</taxon>
        <taxon>Pentapetalae</taxon>
        <taxon>rosids</taxon>
        <taxon>fabids</taxon>
        <taxon>Fabales</taxon>
        <taxon>Fabaceae</taxon>
        <taxon>Papilionoideae</taxon>
        <taxon>50 kb inversion clade</taxon>
        <taxon>NPAAA clade</taxon>
        <taxon>indigoferoid/millettioid clade</taxon>
        <taxon>Phaseoleae</taxon>
        <taxon>Phaseolus</taxon>
    </lineage>
</organism>
<feature type="domain" description="GBF-interacting protein 1 N-terminal" evidence="2">
    <location>
        <begin position="14"/>
        <end position="72"/>
    </location>
</feature>
<dbReference type="AlphaFoldDB" id="A0AAN9LDU8"/>
<dbReference type="EMBL" id="JAYMYR010000011">
    <property type="protein sequence ID" value="KAK7333626.1"/>
    <property type="molecule type" value="Genomic_DNA"/>
</dbReference>
<evidence type="ECO:0000256" key="1">
    <source>
        <dbReference type="SAM" id="MobiDB-lite"/>
    </source>
</evidence>
<dbReference type="Pfam" id="PF06972">
    <property type="entry name" value="GIP1_N"/>
    <property type="match status" value="1"/>
</dbReference>
<dbReference type="SUPFAM" id="SSF46934">
    <property type="entry name" value="UBA-like"/>
    <property type="match status" value="1"/>
</dbReference>
<evidence type="ECO:0000313" key="3">
    <source>
        <dbReference type="EMBL" id="KAK7333626.1"/>
    </source>
</evidence>
<gene>
    <name evidence="3" type="ORF">VNO80_30402</name>
</gene>
<dbReference type="PANTHER" id="PTHR46445">
    <property type="entry name" value="RNA POLYMERASE II DEGRADATION FACTOR-LIKE PROTEIN (DUF1296)"/>
    <property type="match status" value="1"/>
</dbReference>